<sequence length="200" mass="22143">MKLYHSPTSPFARKVRILIREKGAANRVSEELISTMEDPAALHAANPLGKIPALVMNDGTSYFDSPLICEYLDVALEGPTFIPASNIERWRVQRLHALADGIMDASVSLTFERMRPEAQRSEMWMGRWRRAIERGIAVLEAEVTDLDGALDLGGIATGAALGYLDFRHAGLDWQSKAPELAGWWKDFAKRPSLVETAPPA</sequence>
<dbReference type="eggNOG" id="COG0625">
    <property type="taxonomic scope" value="Bacteria"/>
</dbReference>
<dbReference type="STRING" id="402881.Plav_1878"/>
<name>A7HUB0_PARL1</name>
<dbReference type="SUPFAM" id="SSF52833">
    <property type="entry name" value="Thioredoxin-like"/>
    <property type="match status" value="1"/>
</dbReference>
<protein>
    <submittedName>
        <fullName evidence="2">Glutathione S-transferase domain</fullName>
    </submittedName>
</protein>
<dbReference type="Gene3D" id="3.40.30.10">
    <property type="entry name" value="Glutaredoxin"/>
    <property type="match status" value="1"/>
</dbReference>
<organism evidence="2 3">
    <name type="scientific">Parvibaculum lavamentivorans (strain DS-1 / DSM 13023 / NCIMB 13966)</name>
    <dbReference type="NCBI Taxonomy" id="402881"/>
    <lineage>
        <taxon>Bacteria</taxon>
        <taxon>Pseudomonadati</taxon>
        <taxon>Pseudomonadota</taxon>
        <taxon>Alphaproteobacteria</taxon>
        <taxon>Hyphomicrobiales</taxon>
        <taxon>Parvibaculaceae</taxon>
        <taxon>Parvibaculum</taxon>
    </lineage>
</organism>
<dbReference type="SUPFAM" id="SSF47616">
    <property type="entry name" value="GST C-terminal domain-like"/>
    <property type="match status" value="1"/>
</dbReference>
<dbReference type="GO" id="GO:0016740">
    <property type="term" value="F:transferase activity"/>
    <property type="evidence" value="ECO:0007669"/>
    <property type="project" value="UniProtKB-KW"/>
</dbReference>
<dbReference type="InterPro" id="IPR004045">
    <property type="entry name" value="Glutathione_S-Trfase_N"/>
</dbReference>
<feature type="domain" description="GST N-terminal" evidence="1">
    <location>
        <begin position="1"/>
        <end position="80"/>
    </location>
</feature>
<evidence type="ECO:0000313" key="2">
    <source>
        <dbReference type="EMBL" id="ABS63493.1"/>
    </source>
</evidence>
<dbReference type="GO" id="GO:0005737">
    <property type="term" value="C:cytoplasm"/>
    <property type="evidence" value="ECO:0007669"/>
    <property type="project" value="TreeGrafter"/>
</dbReference>
<dbReference type="Pfam" id="PF13417">
    <property type="entry name" value="GST_N_3"/>
    <property type="match status" value="1"/>
</dbReference>
<dbReference type="InterPro" id="IPR050983">
    <property type="entry name" value="GST_Omega/HSP26"/>
</dbReference>
<dbReference type="CDD" id="cd03049">
    <property type="entry name" value="GST_N_3"/>
    <property type="match status" value="1"/>
</dbReference>
<dbReference type="CDD" id="cd03205">
    <property type="entry name" value="GST_C_6"/>
    <property type="match status" value="1"/>
</dbReference>
<keyword evidence="2" id="KW-0808">Transferase</keyword>
<reference evidence="2 3" key="1">
    <citation type="journal article" date="2011" name="Stand. Genomic Sci.">
        <title>Complete genome sequence of Parvibaculum lavamentivorans type strain (DS-1(T)).</title>
        <authorList>
            <person name="Schleheck D."/>
            <person name="Weiss M."/>
            <person name="Pitluck S."/>
            <person name="Bruce D."/>
            <person name="Land M.L."/>
            <person name="Han S."/>
            <person name="Saunders E."/>
            <person name="Tapia R."/>
            <person name="Detter C."/>
            <person name="Brettin T."/>
            <person name="Han J."/>
            <person name="Woyke T."/>
            <person name="Goodwin L."/>
            <person name="Pennacchio L."/>
            <person name="Nolan M."/>
            <person name="Cook A.M."/>
            <person name="Kjelleberg S."/>
            <person name="Thomas T."/>
        </authorList>
    </citation>
    <scope>NUCLEOTIDE SEQUENCE [LARGE SCALE GENOMIC DNA]</scope>
    <source>
        <strain evidence="3">DS-1 / DSM 13023 / NCIMB 13966</strain>
    </source>
</reference>
<dbReference type="RefSeq" id="WP_012110787.1">
    <property type="nucleotide sequence ID" value="NC_009719.1"/>
</dbReference>
<dbReference type="PANTHER" id="PTHR43968">
    <property type="match status" value="1"/>
</dbReference>
<dbReference type="InterPro" id="IPR036249">
    <property type="entry name" value="Thioredoxin-like_sf"/>
</dbReference>
<accession>A7HUB0</accession>
<keyword evidence="3" id="KW-1185">Reference proteome</keyword>
<dbReference type="OrthoDB" id="9795329at2"/>
<dbReference type="KEGG" id="pla:Plav_1878"/>
<dbReference type="PANTHER" id="PTHR43968:SF6">
    <property type="entry name" value="GLUTATHIONE S-TRANSFERASE OMEGA"/>
    <property type="match status" value="1"/>
</dbReference>
<dbReference type="PROSITE" id="PS50404">
    <property type="entry name" value="GST_NTER"/>
    <property type="match status" value="1"/>
</dbReference>
<dbReference type="AlphaFoldDB" id="A7HUB0"/>
<dbReference type="EMBL" id="CP000774">
    <property type="protein sequence ID" value="ABS63493.1"/>
    <property type="molecule type" value="Genomic_DNA"/>
</dbReference>
<dbReference type="Proteomes" id="UP000006377">
    <property type="component" value="Chromosome"/>
</dbReference>
<evidence type="ECO:0000313" key="3">
    <source>
        <dbReference type="Proteomes" id="UP000006377"/>
    </source>
</evidence>
<dbReference type="HOGENOM" id="CLU_011226_12_2_5"/>
<gene>
    <name evidence="2" type="ordered locus">Plav_1878</name>
</gene>
<dbReference type="InterPro" id="IPR036282">
    <property type="entry name" value="Glutathione-S-Trfase_C_sf"/>
</dbReference>
<dbReference type="Gene3D" id="1.20.1050.10">
    <property type="match status" value="1"/>
</dbReference>
<proteinExistence type="predicted"/>
<evidence type="ECO:0000259" key="1">
    <source>
        <dbReference type="PROSITE" id="PS50404"/>
    </source>
</evidence>